<feature type="chain" id="PRO_5042258252" description="Fungal lipase-type domain-containing protein" evidence="8">
    <location>
        <begin position="33"/>
        <end position="493"/>
    </location>
</feature>
<keyword evidence="11" id="KW-1185">Reference proteome</keyword>
<organism evidence="10 11">
    <name type="scientific">Chlorella ohadii</name>
    <dbReference type="NCBI Taxonomy" id="2649997"/>
    <lineage>
        <taxon>Eukaryota</taxon>
        <taxon>Viridiplantae</taxon>
        <taxon>Chlorophyta</taxon>
        <taxon>core chlorophytes</taxon>
        <taxon>Trebouxiophyceae</taxon>
        <taxon>Chlorellales</taxon>
        <taxon>Chlorellaceae</taxon>
        <taxon>Chlorella clade</taxon>
        <taxon>Chlorella</taxon>
    </lineage>
</organism>
<keyword evidence="6" id="KW-0442">Lipid degradation</keyword>
<evidence type="ECO:0000256" key="8">
    <source>
        <dbReference type="SAM" id="SignalP"/>
    </source>
</evidence>
<keyword evidence="5" id="KW-0809">Transit peptide</keyword>
<sequence>MGPRQAAPAGAARALLLAALVCSCFAPRPAQAQGLLDLLGGGSSSASKPSTNTSGPLCANLSAPIKTALAAVPAPAANQLCDTLLDGPIDTCNLGAMVEWGLTSTASAPPKCNGALKQEVVPGTPSALTDLRPLPYAGFDNATDLLDLEGETYFWLYRTLLNFEAYLGCFIAKGSAWEPPAGWELYGMLNVTEPASNTEGAPAGATPGTVVLPFAALLLNREEQQMVVAVRGTMTAAEWGIDFSYNQTSDVAALGDKPVHYGFATVFQQLWPGVQAALDELVLGDSPEATEVFVTGHSLGAGVGTLVSYAAQSYLNQQQGAAAPVVGAVLVAPPNAGSPEFVDSFNQLVNARRLAFEYDIVPQAFCTPEMPSCAPGRLPGTVGAVLTAAGIKITPTDQPGNVTAWPYSQIGGSITLQTDQMAQDAASWPALSRIQLCWSLPFLIASHVCSYSCALSQYAPEAASGMSLCWLSSQPAGAPGSACPGWPTDYPGL</sequence>
<comment type="caution">
    <text evidence="10">The sequence shown here is derived from an EMBL/GenBank/DDBJ whole genome shotgun (WGS) entry which is preliminary data.</text>
</comment>
<evidence type="ECO:0000256" key="3">
    <source>
        <dbReference type="ARBA" id="ARBA00022640"/>
    </source>
</evidence>
<dbReference type="PANTHER" id="PTHR31403">
    <property type="entry name" value="PHOSPHOLIPASE A1-IBETA2, CHLOROPLASTIC"/>
    <property type="match status" value="1"/>
</dbReference>
<evidence type="ECO:0000259" key="9">
    <source>
        <dbReference type="Pfam" id="PF01764"/>
    </source>
</evidence>
<dbReference type="GO" id="GO:0004620">
    <property type="term" value="F:phospholipase activity"/>
    <property type="evidence" value="ECO:0007669"/>
    <property type="project" value="UniProtKB-ARBA"/>
</dbReference>
<dbReference type="SUPFAM" id="SSF53474">
    <property type="entry name" value="alpha/beta-Hydrolases"/>
    <property type="match status" value="1"/>
</dbReference>
<feature type="domain" description="Fungal lipase-type" evidence="9">
    <location>
        <begin position="227"/>
        <end position="365"/>
    </location>
</feature>
<evidence type="ECO:0000256" key="5">
    <source>
        <dbReference type="ARBA" id="ARBA00022946"/>
    </source>
</evidence>
<dbReference type="InterPro" id="IPR029058">
    <property type="entry name" value="AB_hydrolase_fold"/>
</dbReference>
<evidence type="ECO:0000256" key="4">
    <source>
        <dbReference type="ARBA" id="ARBA00022801"/>
    </source>
</evidence>
<dbReference type="Pfam" id="PF01764">
    <property type="entry name" value="Lipase_3"/>
    <property type="match status" value="1"/>
</dbReference>
<dbReference type="PROSITE" id="PS51257">
    <property type="entry name" value="PROKAR_LIPOPROTEIN"/>
    <property type="match status" value="1"/>
</dbReference>
<proteinExistence type="predicted"/>
<keyword evidence="2" id="KW-0150">Chloroplast</keyword>
<feature type="signal peptide" evidence="8">
    <location>
        <begin position="1"/>
        <end position="32"/>
    </location>
</feature>
<evidence type="ECO:0000313" key="11">
    <source>
        <dbReference type="Proteomes" id="UP001205105"/>
    </source>
</evidence>
<keyword evidence="4" id="KW-0378">Hydrolase</keyword>
<dbReference type="GO" id="GO:0009507">
    <property type="term" value="C:chloroplast"/>
    <property type="evidence" value="ECO:0007669"/>
    <property type="project" value="UniProtKB-SubCell"/>
</dbReference>
<evidence type="ECO:0000313" key="10">
    <source>
        <dbReference type="EMBL" id="KAI7839171.1"/>
    </source>
</evidence>
<evidence type="ECO:0000256" key="7">
    <source>
        <dbReference type="ARBA" id="ARBA00023098"/>
    </source>
</evidence>
<dbReference type="PANTHER" id="PTHR31403:SF7">
    <property type="entry name" value="PHOSPHOLIPASE A1-IGAMMA3, CHLOROPLASTIC"/>
    <property type="match status" value="1"/>
</dbReference>
<dbReference type="InterPro" id="IPR002921">
    <property type="entry name" value="Fungal_lipase-type"/>
</dbReference>
<dbReference type="AlphaFoldDB" id="A0AAD5DLJ8"/>
<gene>
    <name evidence="10" type="ORF">COHA_007061</name>
</gene>
<dbReference type="GO" id="GO:0016042">
    <property type="term" value="P:lipid catabolic process"/>
    <property type="evidence" value="ECO:0007669"/>
    <property type="project" value="UniProtKB-KW"/>
</dbReference>
<dbReference type="EMBL" id="JADXDR010000106">
    <property type="protein sequence ID" value="KAI7839171.1"/>
    <property type="molecule type" value="Genomic_DNA"/>
</dbReference>
<evidence type="ECO:0000256" key="1">
    <source>
        <dbReference type="ARBA" id="ARBA00004229"/>
    </source>
</evidence>
<evidence type="ECO:0000256" key="6">
    <source>
        <dbReference type="ARBA" id="ARBA00022963"/>
    </source>
</evidence>
<dbReference type="Proteomes" id="UP001205105">
    <property type="component" value="Unassembled WGS sequence"/>
</dbReference>
<protein>
    <recommendedName>
        <fullName evidence="9">Fungal lipase-type domain-containing protein</fullName>
    </recommendedName>
</protein>
<comment type="subcellular location">
    <subcellularLocation>
        <location evidence="1">Plastid</location>
        <location evidence="1">Chloroplast</location>
    </subcellularLocation>
</comment>
<evidence type="ECO:0000256" key="2">
    <source>
        <dbReference type="ARBA" id="ARBA00022528"/>
    </source>
</evidence>
<keyword evidence="7" id="KW-0443">Lipid metabolism</keyword>
<dbReference type="Gene3D" id="3.40.50.1820">
    <property type="entry name" value="alpha/beta hydrolase"/>
    <property type="match status" value="1"/>
</dbReference>
<keyword evidence="8" id="KW-0732">Signal</keyword>
<name>A0AAD5DLJ8_9CHLO</name>
<keyword evidence="3" id="KW-0934">Plastid</keyword>
<accession>A0AAD5DLJ8</accession>
<reference evidence="10" key="1">
    <citation type="submission" date="2020-11" db="EMBL/GenBank/DDBJ databases">
        <title>Chlorella ohadii genome sequencing and assembly.</title>
        <authorList>
            <person name="Murik O."/>
            <person name="Treves H."/>
            <person name="Kedem I."/>
            <person name="Shotland Y."/>
            <person name="Kaplan A."/>
        </authorList>
    </citation>
    <scope>NUCLEOTIDE SEQUENCE</scope>
    <source>
        <strain evidence="10">1</strain>
    </source>
</reference>